<reference evidence="1" key="1">
    <citation type="submission" date="2020-05" db="EMBL/GenBank/DDBJ databases">
        <authorList>
            <person name="Chiriac C."/>
            <person name="Salcher M."/>
            <person name="Ghai R."/>
            <person name="Kavagutti S V."/>
        </authorList>
    </citation>
    <scope>NUCLEOTIDE SEQUENCE</scope>
</reference>
<sequence length="221" mass="24969">MITVIYFWKISKSNVPWALLHMGLDRLPLRRNKKIGFWKLLGTGKGETFTPKDANSQRWGLLVTILESDLASFNNSKLVKRWDNKSSKRYQVVLKNIAVQGKWSSKSPFLPELFETPWNRKVVAITRARIKWHKNPIFWRSVPPVTVSLKEANGLISAIGIGEAPIGLQGTFSIWESPAAIRTFAYQGAAHKAAIAATAREKWYAEELFARFAVIDESGSL</sequence>
<accession>A0A6J7QCG2</accession>
<dbReference type="EMBL" id="CAFBPL010000032">
    <property type="protein sequence ID" value="CAB5013393.1"/>
    <property type="molecule type" value="Genomic_DNA"/>
</dbReference>
<evidence type="ECO:0000313" key="1">
    <source>
        <dbReference type="EMBL" id="CAB5013393.1"/>
    </source>
</evidence>
<name>A0A6J7QCG2_9ZZZZ</name>
<gene>
    <name evidence="1" type="ORF">UFOPK4113_00422</name>
</gene>
<organism evidence="1">
    <name type="scientific">freshwater metagenome</name>
    <dbReference type="NCBI Taxonomy" id="449393"/>
    <lineage>
        <taxon>unclassified sequences</taxon>
        <taxon>metagenomes</taxon>
        <taxon>ecological metagenomes</taxon>
    </lineage>
</organism>
<protein>
    <submittedName>
        <fullName evidence="1">Unannotated protein</fullName>
    </submittedName>
</protein>
<dbReference type="CDD" id="cd21650">
    <property type="entry name" value="CrtA-like"/>
    <property type="match status" value="1"/>
</dbReference>
<dbReference type="AlphaFoldDB" id="A0A6J7QCG2"/>
<dbReference type="InterPro" id="IPR049574">
    <property type="entry name" value="CrtA-like"/>
</dbReference>
<proteinExistence type="predicted"/>